<reference evidence="3" key="1">
    <citation type="submission" date="2020-03" db="EMBL/GenBank/DDBJ databases">
        <authorList>
            <person name="He L."/>
        </authorList>
    </citation>
    <scope>NUCLEOTIDE SEQUENCE</scope>
    <source>
        <strain evidence="3">CkLH20</strain>
    </source>
</reference>
<reference evidence="3" key="2">
    <citation type="submission" date="2020-11" db="EMBL/GenBank/DDBJ databases">
        <title>Whole genome sequencing of Colletotrichum sp.</title>
        <authorList>
            <person name="Li H."/>
        </authorList>
    </citation>
    <scope>NUCLEOTIDE SEQUENCE</scope>
    <source>
        <strain evidence="3">CkLH20</strain>
    </source>
</reference>
<dbReference type="Pfam" id="PF13489">
    <property type="entry name" value="Methyltransf_23"/>
    <property type="match status" value="1"/>
</dbReference>
<dbReference type="Proteomes" id="UP000781932">
    <property type="component" value="Unassembled WGS sequence"/>
</dbReference>
<feature type="region of interest" description="Disordered" evidence="2">
    <location>
        <begin position="1"/>
        <end position="28"/>
    </location>
</feature>
<evidence type="ECO:0000313" key="4">
    <source>
        <dbReference type="Proteomes" id="UP000781932"/>
    </source>
</evidence>
<dbReference type="Gene3D" id="3.40.50.150">
    <property type="entry name" value="Vaccinia Virus protein VP39"/>
    <property type="match status" value="1"/>
</dbReference>
<accession>A0A9P6HWH2</accession>
<dbReference type="PANTHER" id="PTHR43591:SF24">
    <property type="entry name" value="2-METHOXY-6-POLYPRENYL-1,4-BENZOQUINOL METHYLASE, MITOCHONDRIAL"/>
    <property type="match status" value="1"/>
</dbReference>
<dbReference type="InterPro" id="IPR029063">
    <property type="entry name" value="SAM-dependent_MTases_sf"/>
</dbReference>
<evidence type="ECO:0000313" key="3">
    <source>
        <dbReference type="EMBL" id="KAF9872753.1"/>
    </source>
</evidence>
<organism evidence="3 4">
    <name type="scientific">Colletotrichum karsti</name>
    <dbReference type="NCBI Taxonomy" id="1095194"/>
    <lineage>
        <taxon>Eukaryota</taxon>
        <taxon>Fungi</taxon>
        <taxon>Dikarya</taxon>
        <taxon>Ascomycota</taxon>
        <taxon>Pezizomycotina</taxon>
        <taxon>Sordariomycetes</taxon>
        <taxon>Hypocreomycetidae</taxon>
        <taxon>Glomerellales</taxon>
        <taxon>Glomerellaceae</taxon>
        <taxon>Colletotrichum</taxon>
        <taxon>Colletotrichum boninense species complex</taxon>
    </lineage>
</organism>
<dbReference type="OrthoDB" id="2013972at2759"/>
<feature type="compositionally biased region" description="Polar residues" evidence="2">
    <location>
        <begin position="1"/>
        <end position="23"/>
    </location>
</feature>
<evidence type="ECO:0008006" key="5">
    <source>
        <dbReference type="Google" id="ProtNLM"/>
    </source>
</evidence>
<comment type="similarity">
    <text evidence="1">Belongs to the methyltransferase superfamily. LaeA methyltransferase family.</text>
</comment>
<comment type="caution">
    <text evidence="3">The sequence shown here is derived from an EMBL/GenBank/DDBJ whole genome shotgun (WGS) entry which is preliminary data.</text>
</comment>
<dbReference type="GeneID" id="62165405"/>
<name>A0A9P6HWH2_9PEZI</name>
<dbReference type="GO" id="GO:0008168">
    <property type="term" value="F:methyltransferase activity"/>
    <property type="evidence" value="ECO:0007669"/>
    <property type="project" value="TreeGrafter"/>
</dbReference>
<evidence type="ECO:0000256" key="1">
    <source>
        <dbReference type="ARBA" id="ARBA00038158"/>
    </source>
</evidence>
<evidence type="ECO:0000256" key="2">
    <source>
        <dbReference type="SAM" id="MobiDB-lite"/>
    </source>
</evidence>
<dbReference type="SUPFAM" id="SSF53335">
    <property type="entry name" value="S-adenosyl-L-methionine-dependent methyltransferases"/>
    <property type="match status" value="1"/>
</dbReference>
<sequence>MQAPNTATGASNTAEPNTTTDNEVSIAVDDQYNEDDSASEFGVGSVASSSTSVTSSIMRFREENGRTYHGYKDGKYMMPNDGKEVDRLDLQHNLFMLTFDGKLATAPPNERGSNVKRVLDIGTGSGIWAMDFGDEHPEAEVLGIDLSPVQPEFTPPNVKFEIDDFEEAWTYTQPFDYIHSRMMTGCVADWKEYFQKCFDNLSPGGYFELVEPDIVVKSDDGTLKPDHTIVKTGNLMIEATAAVGRMFQQISHLKPVLMEVGFEDVTLQQFKWPVNSWPKDPKMKELGMWHNENLLLGWEAICMAPLVRGLGWSYAEVQVLLAENRRDFNNRNIHSYFPIWTMYGRKPQKKE</sequence>
<proteinExistence type="inferred from homology"/>
<dbReference type="CDD" id="cd02440">
    <property type="entry name" value="AdoMet_MTases"/>
    <property type="match status" value="1"/>
</dbReference>
<dbReference type="RefSeq" id="XP_038742214.1">
    <property type="nucleotide sequence ID" value="XM_038892331.1"/>
</dbReference>
<dbReference type="EMBL" id="JAATWM020000035">
    <property type="protein sequence ID" value="KAF9872753.1"/>
    <property type="molecule type" value="Genomic_DNA"/>
</dbReference>
<gene>
    <name evidence="3" type="ORF">CkaCkLH20_09616</name>
</gene>
<protein>
    <recommendedName>
        <fullName evidence="5">Secondary metabolism regulator LAE1</fullName>
    </recommendedName>
</protein>
<keyword evidence="4" id="KW-1185">Reference proteome</keyword>
<dbReference type="PANTHER" id="PTHR43591">
    <property type="entry name" value="METHYLTRANSFERASE"/>
    <property type="match status" value="1"/>
</dbReference>
<dbReference type="AlphaFoldDB" id="A0A9P6HWH2"/>